<comment type="similarity">
    <text evidence="1">Belongs to the LysR transcriptional regulatory family.</text>
</comment>
<dbReference type="EMBL" id="JAAQWE010000015">
    <property type="protein sequence ID" value="NMX98281.1"/>
    <property type="molecule type" value="Genomic_DNA"/>
</dbReference>
<dbReference type="GO" id="GO:0043565">
    <property type="term" value="F:sequence-specific DNA binding"/>
    <property type="evidence" value="ECO:0007669"/>
    <property type="project" value="TreeGrafter"/>
</dbReference>
<dbReference type="PRINTS" id="PR00039">
    <property type="entry name" value="HTHLYSR"/>
</dbReference>
<evidence type="ECO:0000256" key="3">
    <source>
        <dbReference type="ARBA" id="ARBA00023125"/>
    </source>
</evidence>
<dbReference type="KEGG" id="pvr:PverR02_06980"/>
<dbReference type="Proteomes" id="UP000552560">
    <property type="component" value="Unassembled WGS sequence"/>
</dbReference>
<dbReference type="AlphaFoldDB" id="A0A0R3B5A8"/>
<dbReference type="PANTHER" id="PTHR30537:SF79">
    <property type="entry name" value="TRANSCRIPTIONAL REGULATOR-RELATED"/>
    <property type="match status" value="1"/>
</dbReference>
<dbReference type="Gene3D" id="3.40.190.10">
    <property type="entry name" value="Periplasmic binding protein-like II"/>
    <property type="match status" value="2"/>
</dbReference>
<proteinExistence type="inferred from homology"/>
<dbReference type="SUPFAM" id="SSF53850">
    <property type="entry name" value="Periplasmic binding protein-like II"/>
    <property type="match status" value="1"/>
</dbReference>
<reference evidence="7 8" key="1">
    <citation type="journal article" date="2020" name="Front. Microbiol.">
        <title>Genetic Organization of the aprX-lipA2 Operon Affects the Proteolytic Potential of Pseudomonas Species in Milk.</title>
        <authorList>
            <person name="Maier C."/>
            <person name="Huptas C."/>
            <person name="von Neubeck M."/>
            <person name="Scherer S."/>
            <person name="Wenning M."/>
            <person name="Lucking G."/>
        </authorList>
    </citation>
    <scope>NUCLEOTIDE SEQUENCE [LARGE SCALE GENOMIC DNA]</scope>
    <source>
        <strain evidence="7 8">WS 4671</strain>
    </source>
</reference>
<evidence type="ECO:0000256" key="5">
    <source>
        <dbReference type="ARBA" id="ARBA00023163"/>
    </source>
</evidence>
<dbReference type="PANTHER" id="PTHR30537">
    <property type="entry name" value="HTH-TYPE TRANSCRIPTIONAL REGULATOR"/>
    <property type="match status" value="1"/>
</dbReference>
<organism evidence="7 8">
    <name type="scientific">Pseudomonas veronii</name>
    <dbReference type="NCBI Taxonomy" id="76761"/>
    <lineage>
        <taxon>Bacteria</taxon>
        <taxon>Pseudomonadati</taxon>
        <taxon>Pseudomonadota</taxon>
        <taxon>Gammaproteobacteria</taxon>
        <taxon>Pseudomonadales</taxon>
        <taxon>Pseudomonadaceae</taxon>
        <taxon>Pseudomonas</taxon>
    </lineage>
</organism>
<dbReference type="InterPro" id="IPR000847">
    <property type="entry name" value="LysR_HTH_N"/>
</dbReference>
<feature type="domain" description="HTH lysR-type" evidence="6">
    <location>
        <begin position="8"/>
        <end position="65"/>
    </location>
</feature>
<keyword evidence="3" id="KW-0238">DNA-binding</keyword>
<evidence type="ECO:0000256" key="2">
    <source>
        <dbReference type="ARBA" id="ARBA00023015"/>
    </source>
</evidence>
<dbReference type="SUPFAM" id="SSF46785">
    <property type="entry name" value="Winged helix' DNA-binding domain"/>
    <property type="match status" value="1"/>
</dbReference>
<dbReference type="OrthoDB" id="5526340at2"/>
<dbReference type="RefSeq" id="WP_046384429.1">
    <property type="nucleotide sequence ID" value="NZ_CP018420.1"/>
</dbReference>
<keyword evidence="4" id="KW-0010">Activator</keyword>
<dbReference type="Gene3D" id="1.10.10.10">
    <property type="entry name" value="Winged helix-like DNA-binding domain superfamily/Winged helix DNA-binding domain"/>
    <property type="match status" value="1"/>
</dbReference>
<accession>A0A0R3B5A8</accession>
<dbReference type="InterPro" id="IPR005119">
    <property type="entry name" value="LysR_subst-bd"/>
</dbReference>
<gene>
    <name evidence="7" type="ORF">HBO43_16890</name>
</gene>
<protein>
    <submittedName>
        <fullName evidence="7">LysR family transcriptional regulator</fullName>
    </submittedName>
</protein>
<dbReference type="InterPro" id="IPR036390">
    <property type="entry name" value="WH_DNA-bd_sf"/>
</dbReference>
<dbReference type="CDD" id="cd08432">
    <property type="entry name" value="PBP2_GcdR_TrpI_HvrB_AmpR_like"/>
    <property type="match status" value="1"/>
</dbReference>
<sequence>MALHKDLPPLLALRAFEAVARHLSFIKAAHELSVTQSALSHQVHKLEQYLGKPLFVRRTRAIDLTADGQHYYEQIRPALDLIAAATRSQRVVSSVTVLRIGLLASFATLWLAPRLAGFLQRYPQIQVELVPAIQLANVAAAEVDLAIRYGKGDWPDVQATRLMPEVLSPVCSPAFKASRQHNGALLMATSHRPFEWTDWSGHYQVDLSPHPRVVLHDYNIVVEAAVAGQGIAMGRHRLIERRLQDGSLVEAFDWPPYRSEIGYWLIAPQGPASAAAECFSAWLKAACADA</sequence>
<dbReference type="Pfam" id="PF03466">
    <property type="entry name" value="LysR_substrate"/>
    <property type="match status" value="1"/>
</dbReference>
<dbReference type="PROSITE" id="PS50931">
    <property type="entry name" value="HTH_LYSR"/>
    <property type="match status" value="1"/>
</dbReference>
<evidence type="ECO:0000313" key="8">
    <source>
        <dbReference type="Proteomes" id="UP000552560"/>
    </source>
</evidence>
<keyword evidence="5" id="KW-0804">Transcription</keyword>
<dbReference type="GO" id="GO:0009891">
    <property type="term" value="P:positive regulation of biosynthetic process"/>
    <property type="evidence" value="ECO:0007669"/>
    <property type="project" value="UniProtKB-ARBA"/>
</dbReference>
<dbReference type="GeneID" id="47554885"/>
<dbReference type="FunFam" id="1.10.10.10:FF:000038">
    <property type="entry name" value="Glycine cleavage system transcriptional activator"/>
    <property type="match status" value="1"/>
</dbReference>
<evidence type="ECO:0000256" key="1">
    <source>
        <dbReference type="ARBA" id="ARBA00009437"/>
    </source>
</evidence>
<evidence type="ECO:0000256" key="4">
    <source>
        <dbReference type="ARBA" id="ARBA00023159"/>
    </source>
</evidence>
<dbReference type="InterPro" id="IPR036388">
    <property type="entry name" value="WH-like_DNA-bd_sf"/>
</dbReference>
<evidence type="ECO:0000259" key="6">
    <source>
        <dbReference type="PROSITE" id="PS50931"/>
    </source>
</evidence>
<dbReference type="Pfam" id="PF00126">
    <property type="entry name" value="HTH_1"/>
    <property type="match status" value="1"/>
</dbReference>
<name>A0A0R3B5A8_PSEVE</name>
<comment type="caution">
    <text evidence="7">The sequence shown here is derived from an EMBL/GenBank/DDBJ whole genome shotgun (WGS) entry which is preliminary data.</text>
</comment>
<evidence type="ECO:0000313" key="7">
    <source>
        <dbReference type="EMBL" id="NMX98281.1"/>
    </source>
</evidence>
<dbReference type="InterPro" id="IPR058163">
    <property type="entry name" value="LysR-type_TF_proteobact-type"/>
</dbReference>
<dbReference type="GO" id="GO:0003700">
    <property type="term" value="F:DNA-binding transcription factor activity"/>
    <property type="evidence" value="ECO:0007669"/>
    <property type="project" value="InterPro"/>
</dbReference>
<dbReference type="GO" id="GO:0006351">
    <property type="term" value="P:DNA-templated transcription"/>
    <property type="evidence" value="ECO:0007669"/>
    <property type="project" value="TreeGrafter"/>
</dbReference>
<keyword evidence="2" id="KW-0805">Transcription regulation</keyword>